<feature type="region of interest" description="Disordered" evidence="1">
    <location>
        <begin position="266"/>
        <end position="344"/>
    </location>
</feature>
<organism evidence="3 5">
    <name type="scientific">Neospora caninum (strain Liverpool)</name>
    <dbReference type="NCBI Taxonomy" id="572307"/>
    <lineage>
        <taxon>Eukaryota</taxon>
        <taxon>Sar</taxon>
        <taxon>Alveolata</taxon>
        <taxon>Apicomplexa</taxon>
        <taxon>Conoidasida</taxon>
        <taxon>Coccidia</taxon>
        <taxon>Eucoccidiorida</taxon>
        <taxon>Eimeriorina</taxon>
        <taxon>Sarcocystidae</taxon>
        <taxon>Neospora</taxon>
    </lineage>
</organism>
<protein>
    <submittedName>
        <fullName evidence="3">Uncharacterized protein</fullName>
    </submittedName>
</protein>
<dbReference type="RefSeq" id="XP_003880281.1">
    <property type="nucleotide sequence ID" value="XM_003880232.1"/>
</dbReference>
<keyword evidence="5" id="KW-1185">Reference proteome</keyword>
<dbReference type="OMA" id="DQMKPDS"/>
<gene>
    <name evidence="4" type="ORF">BN1204_007200</name>
    <name evidence="3" type="ORF">NCLIV_007200</name>
</gene>
<evidence type="ECO:0000256" key="2">
    <source>
        <dbReference type="SAM" id="SignalP"/>
    </source>
</evidence>
<evidence type="ECO:0000313" key="4">
    <source>
        <dbReference type="EMBL" id="CEL64847.1"/>
    </source>
</evidence>
<accession>F0V9T5</accession>
<reference evidence="4" key="4">
    <citation type="journal article" date="2015" name="PLoS ONE">
        <title>Comprehensive Evaluation of Toxoplasma gondii VEG and Neospora caninum LIV Genomes with Tachyzoite Stage Transcriptome and Proteome Defines Novel Transcript Features.</title>
        <authorList>
            <person name="Ramaprasad A."/>
            <person name="Mourier T."/>
            <person name="Naeem R."/>
            <person name="Malas T.B."/>
            <person name="Moussa E."/>
            <person name="Panigrahi A."/>
            <person name="Vermont S.J."/>
            <person name="Otto T.D."/>
            <person name="Wastling J."/>
            <person name="Pain A."/>
        </authorList>
    </citation>
    <scope>NUCLEOTIDE SEQUENCE</scope>
    <source>
        <strain evidence="4">Liverpool</strain>
    </source>
</reference>
<evidence type="ECO:0000313" key="3">
    <source>
        <dbReference type="EMBL" id="CBZ50246.1"/>
    </source>
</evidence>
<feature type="compositionally biased region" description="Basic and acidic residues" evidence="1">
    <location>
        <begin position="335"/>
        <end position="344"/>
    </location>
</feature>
<proteinExistence type="predicted"/>
<feature type="chain" id="PRO_5007655081" evidence="2">
    <location>
        <begin position="28"/>
        <end position="453"/>
    </location>
</feature>
<feature type="compositionally biased region" description="Low complexity" evidence="1">
    <location>
        <begin position="274"/>
        <end position="326"/>
    </location>
</feature>
<dbReference type="OrthoDB" id="348508at2759"/>
<dbReference type="Proteomes" id="UP000007494">
    <property type="component" value="Chromosome III"/>
</dbReference>
<feature type="region of interest" description="Disordered" evidence="1">
    <location>
        <begin position="404"/>
        <end position="453"/>
    </location>
</feature>
<reference evidence="3" key="2">
    <citation type="submission" date="2011-03" db="EMBL/GenBank/DDBJ databases">
        <title>Comparative genomics and transcriptomics of Neospora caninum and Toxoplasma gondii.</title>
        <authorList>
            <person name="Reid A.J."/>
            <person name="Sohal A."/>
            <person name="Harris D."/>
            <person name="Quail M."/>
            <person name="Sanders M."/>
            <person name="Berriman M."/>
            <person name="Wastling J.M."/>
            <person name="Pain A."/>
        </authorList>
    </citation>
    <scope>NUCLEOTIDE SEQUENCE</scope>
    <source>
        <strain evidence="3">Liverpool</strain>
    </source>
</reference>
<dbReference type="AlphaFoldDB" id="F0V9T5"/>
<evidence type="ECO:0000313" key="5">
    <source>
        <dbReference type="Proteomes" id="UP000007494"/>
    </source>
</evidence>
<dbReference type="EMBL" id="FR823383">
    <property type="protein sequence ID" value="CBZ50246.1"/>
    <property type="molecule type" value="Genomic_DNA"/>
</dbReference>
<feature type="signal peptide" evidence="2">
    <location>
        <begin position="1"/>
        <end position="27"/>
    </location>
</feature>
<evidence type="ECO:0000256" key="1">
    <source>
        <dbReference type="SAM" id="MobiDB-lite"/>
    </source>
</evidence>
<feature type="compositionally biased region" description="Polar residues" evidence="1">
    <location>
        <begin position="410"/>
        <end position="429"/>
    </location>
</feature>
<sequence length="453" mass="47436">MEKHTSCIIFFALALLSGQQLHNGAWAQRSFRNRGPSVTSSSFITSGNSYTPFRRGSALSPSTAYTSFGSSSGTSYSPVSADGTSVFAYGDSTYEPHTFGSRFTSTPSSFGSSSMPVSESDVGSVSAFSSSSGSTYVPRSFTGSSIAASDSYAVSGSGRRGRNGSSFVLSNDRPSSIVSSTDAFAPFSGSFSVGSNDFGSSYAPRRSSPTVMSPSAMSSSSFASTFHHVDDTGAFVSTYAPNSFNSGMGVSESFTGLEVRPVPAGDETAARTTGGASRHGSSAASQMAAPGSPTTGSSNGSVSRPSGGTTTTTAAPTAPAGSQGSANTDSSSFEGAREMPGDVIVEERDGEFIYFFVEEDGRRTQLENAPPLEEMEPDSFFTEQYLLDKPIKLLDHEQQERMYKARTEKPTNATRISLTSPTGETNTLSTREERQDGAGLMALPPRQRELGLL</sequence>
<dbReference type="GeneID" id="13446310"/>
<keyword evidence="2" id="KW-0732">Signal</keyword>
<name>F0V9T5_NEOCL</name>
<reference evidence="3" key="1">
    <citation type="submission" date="2011-02" db="EMBL/GenBank/DDBJ databases">
        <authorList>
            <person name="Aslett M."/>
        </authorList>
    </citation>
    <scope>NUCLEOTIDE SEQUENCE</scope>
    <source>
        <strain evidence="3">Liverpool</strain>
    </source>
</reference>
<dbReference type="VEuPathDB" id="ToxoDB:NCLIV_007200"/>
<dbReference type="InParanoid" id="F0V9T5"/>
<dbReference type="eggNOG" id="ENOG502QZPN">
    <property type="taxonomic scope" value="Eukaryota"/>
</dbReference>
<reference evidence="5" key="3">
    <citation type="journal article" date="2012" name="PLoS Pathog.">
        <title>Comparative genomics of the apicomplexan parasites Toxoplasma gondii and Neospora caninum: Coccidia differing in host range and transmission strategy.</title>
        <authorList>
            <person name="Reid A.J."/>
            <person name="Vermont S.J."/>
            <person name="Cotton J.A."/>
            <person name="Harris D."/>
            <person name="Hill-Cawthorne G.A."/>
            <person name="Konen-Waisman S."/>
            <person name="Latham S.M."/>
            <person name="Mourier T."/>
            <person name="Norton R."/>
            <person name="Quail M.A."/>
            <person name="Sanders M."/>
            <person name="Shanmugam D."/>
            <person name="Sohal A."/>
            <person name="Wasmuth J.D."/>
            <person name="Brunk B."/>
            <person name="Grigg M.E."/>
            <person name="Howard J.C."/>
            <person name="Parkinson J."/>
            <person name="Roos D.S."/>
            <person name="Trees A.J."/>
            <person name="Berriman M."/>
            <person name="Pain A."/>
            <person name="Wastling J.M."/>
        </authorList>
    </citation>
    <scope>NUCLEOTIDE SEQUENCE [LARGE SCALE GENOMIC DNA]</scope>
    <source>
        <strain evidence="5">Liverpool</strain>
    </source>
</reference>
<dbReference type="EMBL" id="LN714477">
    <property type="protein sequence ID" value="CEL64847.1"/>
    <property type="molecule type" value="Genomic_DNA"/>
</dbReference>